<protein>
    <submittedName>
        <fullName evidence="2">DUF4307 domain-containing protein</fullName>
    </submittedName>
</protein>
<keyword evidence="3" id="KW-1185">Reference proteome</keyword>
<evidence type="ECO:0000256" key="1">
    <source>
        <dbReference type="SAM" id="Phobius"/>
    </source>
</evidence>
<comment type="caution">
    <text evidence="2">The sequence shown here is derived from an EMBL/GenBank/DDBJ whole genome shotgun (WGS) entry which is preliminary data.</text>
</comment>
<evidence type="ECO:0000313" key="3">
    <source>
        <dbReference type="Proteomes" id="UP001525379"/>
    </source>
</evidence>
<keyword evidence="1" id="KW-0472">Membrane</keyword>
<feature type="transmembrane region" description="Helical" evidence="1">
    <location>
        <begin position="30"/>
        <end position="49"/>
    </location>
</feature>
<dbReference type="InterPro" id="IPR025443">
    <property type="entry name" value="DUF4307"/>
</dbReference>
<organism evidence="2 3">
    <name type="scientific">Pseudoclavibacter albus</name>
    <dbReference type="NCBI Taxonomy" id="272241"/>
    <lineage>
        <taxon>Bacteria</taxon>
        <taxon>Bacillati</taxon>
        <taxon>Actinomycetota</taxon>
        <taxon>Actinomycetes</taxon>
        <taxon>Micrococcales</taxon>
        <taxon>Microbacteriaceae</taxon>
        <taxon>Pseudoclavibacter</taxon>
    </lineage>
</organism>
<keyword evidence="1" id="KW-1133">Transmembrane helix</keyword>
<evidence type="ECO:0000313" key="2">
    <source>
        <dbReference type="EMBL" id="MCT2043528.1"/>
    </source>
</evidence>
<dbReference type="RefSeq" id="WP_066078047.1">
    <property type="nucleotide sequence ID" value="NZ_JALXSQ010000051.1"/>
</dbReference>
<dbReference type="Pfam" id="PF14155">
    <property type="entry name" value="DUF4307"/>
    <property type="match status" value="1"/>
</dbReference>
<gene>
    <name evidence="2" type="ORF">M3D15_09350</name>
</gene>
<sequence length="143" mass="15514">MTNLDERYGRTRPSLVTRVSKWVSGLSQTLIIGIVAAVLAVGVFGFWLLSTLSGSAASESIRADTLRFVVDDDQQGITIDAQINAPAGKPLACAIEARNERHAIVGWDVVELPPNEQHLQHLSYHLNTVGVPTTVLVAECWIP</sequence>
<name>A0ABT2HYY5_9MICO</name>
<reference evidence="2 3" key="1">
    <citation type="submission" date="2022-04" db="EMBL/GenBank/DDBJ databases">
        <title>Human microbiome associated bacterial genomes.</title>
        <authorList>
            <person name="Sandstrom S."/>
            <person name="Salamzade R."/>
            <person name="Kalan L.R."/>
        </authorList>
    </citation>
    <scope>NUCLEOTIDE SEQUENCE [LARGE SCALE GENOMIC DNA]</scope>
    <source>
        <strain evidence="3">p3-SID1799</strain>
    </source>
</reference>
<dbReference type="Proteomes" id="UP001525379">
    <property type="component" value="Unassembled WGS sequence"/>
</dbReference>
<proteinExistence type="predicted"/>
<accession>A0ABT2HYY5</accession>
<dbReference type="EMBL" id="JALXSQ010000051">
    <property type="protein sequence ID" value="MCT2043528.1"/>
    <property type="molecule type" value="Genomic_DNA"/>
</dbReference>
<keyword evidence="1" id="KW-0812">Transmembrane</keyword>